<organism evidence="1 2">
    <name type="scientific">Microterricola pindariensis</name>
    <dbReference type="NCBI Taxonomy" id="478010"/>
    <lineage>
        <taxon>Bacteria</taxon>
        <taxon>Bacillati</taxon>
        <taxon>Actinomycetota</taxon>
        <taxon>Actinomycetes</taxon>
        <taxon>Micrococcales</taxon>
        <taxon>Microbacteriaceae</taxon>
        <taxon>Microterricola</taxon>
    </lineage>
</organism>
<dbReference type="InterPro" id="IPR036390">
    <property type="entry name" value="WH_DNA-bd_sf"/>
</dbReference>
<reference evidence="1 2" key="1">
    <citation type="journal article" date="2008" name="Int. J. Syst. Evol. Microbiol.">
        <title>Leifsonia pindariensis sp. nov., isolated from the Pindari glacier of the Indian Himalayas, and emended description of the genus Leifsonia.</title>
        <authorList>
            <person name="Reddy G.S."/>
            <person name="Prabagaran S.R."/>
            <person name="Shivaji S."/>
        </authorList>
    </citation>
    <scope>NUCLEOTIDE SEQUENCE [LARGE SCALE GENOMIC DNA]</scope>
    <source>
        <strain evidence="1 2">PON 10</strain>
    </source>
</reference>
<dbReference type="InterPro" id="IPR036388">
    <property type="entry name" value="WH-like_DNA-bd_sf"/>
</dbReference>
<sequence length="235" mass="23957">MPPPPSPLPERISAVAALDDPARRALYELVTQGAQPIGRDAAAAALGLSRSTAAFHLDRLAEAGLLAVEFRRLSGKTGPGSGRPAKLYSRAPGELSVSLPARHYDLAGELMAAAIGESSASGEPVLEALARVASQAGRAIGAASGDLGSALEANGFEPQEQGDGGIVLGNCPFHRLAQAHTAVVCSLNYQLLCGVAEGVGDARHTIIADPDAGECCVRAVPVADSPSIDTQESYS</sequence>
<gene>
    <name evidence="1" type="ORF">GY24_04445</name>
</gene>
<protein>
    <submittedName>
        <fullName evidence="1">Transcriptional regulator</fullName>
    </submittedName>
</protein>
<dbReference type="Pfam" id="PF12840">
    <property type="entry name" value="HTH_20"/>
    <property type="match status" value="1"/>
</dbReference>
<accession>A0ABX5AXZ4</accession>
<dbReference type="Gene3D" id="1.10.10.10">
    <property type="entry name" value="Winged helix-like DNA-binding domain superfamily/Winged helix DNA-binding domain"/>
    <property type="match status" value="1"/>
</dbReference>
<name>A0ABX5AXZ4_9MICO</name>
<evidence type="ECO:0000313" key="1">
    <source>
        <dbReference type="EMBL" id="PPL19720.1"/>
    </source>
</evidence>
<dbReference type="CDD" id="cd00090">
    <property type="entry name" value="HTH_ARSR"/>
    <property type="match status" value="1"/>
</dbReference>
<dbReference type="Proteomes" id="UP000237755">
    <property type="component" value="Unassembled WGS sequence"/>
</dbReference>
<keyword evidence="2" id="KW-1185">Reference proteome</keyword>
<dbReference type="EMBL" id="MPZN01000009">
    <property type="protein sequence ID" value="PPL19720.1"/>
    <property type="molecule type" value="Genomic_DNA"/>
</dbReference>
<evidence type="ECO:0000313" key="2">
    <source>
        <dbReference type="Proteomes" id="UP000237755"/>
    </source>
</evidence>
<dbReference type="RefSeq" id="WP_104474547.1">
    <property type="nucleotide sequence ID" value="NZ_MPZN01000009.1"/>
</dbReference>
<comment type="caution">
    <text evidence="1">The sequence shown here is derived from an EMBL/GenBank/DDBJ whole genome shotgun (WGS) entry which is preliminary data.</text>
</comment>
<dbReference type="SUPFAM" id="SSF46785">
    <property type="entry name" value="Winged helix' DNA-binding domain"/>
    <property type="match status" value="1"/>
</dbReference>
<dbReference type="InterPro" id="IPR011991">
    <property type="entry name" value="ArsR-like_HTH"/>
</dbReference>
<proteinExistence type="predicted"/>